<dbReference type="OrthoDB" id="1938687at2759"/>
<gene>
    <name evidence="2" type="ORF">OIU79_007902</name>
</gene>
<reference evidence="2" key="1">
    <citation type="submission" date="2022-11" db="EMBL/GenBank/DDBJ databases">
        <authorList>
            <person name="Hyden B.L."/>
            <person name="Feng K."/>
            <person name="Yates T."/>
            <person name="Jawdy S."/>
            <person name="Smart L.B."/>
            <person name="Muchero W."/>
        </authorList>
    </citation>
    <scope>NUCLEOTIDE SEQUENCE</scope>
    <source>
        <tissue evidence="2">Shoot tip</tissue>
    </source>
</reference>
<sequence length="195" mass="22083">MDGSDNKSLSSTPNRRLSFSKGTDENDQNYQGWGLNVQNPKKPLTTTATKHFMSSTISAASKVPALDLVNMRKMLFFLDHPSSRPYDPLTNYISPRPTFLRYKPHRLRDIFLRRENEAREESSSCCGGSLESNNDKDVEDELGTSSLADGTQEDDVEKEGVDENEEEFEEVEEDRCWSLKGVLKYFAFVGCFGAF</sequence>
<name>A0A9Q0YVL1_SALPP</name>
<dbReference type="EMBL" id="JAPFFK010000015">
    <property type="protein sequence ID" value="KAJ6711553.1"/>
    <property type="molecule type" value="Genomic_DNA"/>
</dbReference>
<keyword evidence="2" id="KW-0812">Transmembrane</keyword>
<comment type="caution">
    <text evidence="2">The sequence shown here is derived from an EMBL/GenBank/DDBJ whole genome shotgun (WGS) entry which is preliminary data.</text>
</comment>
<evidence type="ECO:0000256" key="1">
    <source>
        <dbReference type="SAM" id="MobiDB-lite"/>
    </source>
</evidence>
<accession>A0A9Q0YVL1</accession>
<dbReference type="AlphaFoldDB" id="A0A9Q0YVL1"/>
<feature type="region of interest" description="Disordered" evidence="1">
    <location>
        <begin position="1"/>
        <end position="38"/>
    </location>
</feature>
<feature type="region of interest" description="Disordered" evidence="1">
    <location>
        <begin position="122"/>
        <end position="172"/>
    </location>
</feature>
<keyword evidence="3" id="KW-1185">Reference proteome</keyword>
<keyword evidence="2" id="KW-0472">Membrane</keyword>
<dbReference type="Proteomes" id="UP001151532">
    <property type="component" value="Chromosome 1"/>
</dbReference>
<evidence type="ECO:0000313" key="2">
    <source>
        <dbReference type="EMBL" id="KAJ6711553.1"/>
    </source>
</evidence>
<feature type="compositionally biased region" description="Low complexity" evidence="1">
    <location>
        <begin position="123"/>
        <end position="132"/>
    </location>
</feature>
<organism evidence="2 3">
    <name type="scientific">Salix purpurea</name>
    <name type="common">Purple osier willow</name>
    <dbReference type="NCBI Taxonomy" id="77065"/>
    <lineage>
        <taxon>Eukaryota</taxon>
        <taxon>Viridiplantae</taxon>
        <taxon>Streptophyta</taxon>
        <taxon>Embryophyta</taxon>
        <taxon>Tracheophyta</taxon>
        <taxon>Spermatophyta</taxon>
        <taxon>Magnoliopsida</taxon>
        <taxon>eudicotyledons</taxon>
        <taxon>Gunneridae</taxon>
        <taxon>Pentapetalae</taxon>
        <taxon>rosids</taxon>
        <taxon>fabids</taxon>
        <taxon>Malpighiales</taxon>
        <taxon>Salicaceae</taxon>
        <taxon>Saliceae</taxon>
        <taxon>Salix</taxon>
    </lineage>
</organism>
<dbReference type="PANTHER" id="PTHR34775">
    <property type="entry name" value="TRANSMEMBRANE PROTEIN"/>
    <property type="match status" value="1"/>
</dbReference>
<proteinExistence type="predicted"/>
<feature type="compositionally biased region" description="Acidic residues" evidence="1">
    <location>
        <begin position="151"/>
        <end position="172"/>
    </location>
</feature>
<evidence type="ECO:0000313" key="3">
    <source>
        <dbReference type="Proteomes" id="UP001151532"/>
    </source>
</evidence>
<dbReference type="PANTHER" id="PTHR34775:SF6">
    <property type="entry name" value="TRANSMEMBRANE PROTEIN"/>
    <property type="match status" value="1"/>
</dbReference>
<feature type="compositionally biased region" description="Polar residues" evidence="1">
    <location>
        <begin position="28"/>
        <end position="38"/>
    </location>
</feature>
<reference evidence="2" key="2">
    <citation type="journal article" date="2023" name="Int. J. Mol. Sci.">
        <title>De Novo Assembly and Annotation of 11 Diverse Shrub Willow (Salix) Genomes Reveals Novel Gene Organization in Sex-Linked Regions.</title>
        <authorList>
            <person name="Hyden B."/>
            <person name="Feng K."/>
            <person name="Yates T.B."/>
            <person name="Jawdy S."/>
            <person name="Cereghino C."/>
            <person name="Smart L.B."/>
            <person name="Muchero W."/>
        </authorList>
    </citation>
    <scope>NUCLEOTIDE SEQUENCE</scope>
    <source>
        <tissue evidence="2">Shoot tip</tissue>
    </source>
</reference>
<feature type="compositionally biased region" description="Polar residues" evidence="1">
    <location>
        <begin position="1"/>
        <end position="21"/>
    </location>
</feature>
<protein>
    <submittedName>
        <fullName evidence="2">TRANSMEMBRANE PROTEIN</fullName>
    </submittedName>
</protein>